<dbReference type="GeneID" id="87894667"/>
<comment type="caution">
    <text evidence="2">The sequence shown here is derived from an EMBL/GenBank/DDBJ whole genome shotgun (WGS) entry which is preliminary data.</text>
</comment>
<dbReference type="EMBL" id="JAFFGZ010000001">
    <property type="protein sequence ID" value="KAK4649449.1"/>
    <property type="molecule type" value="Genomic_DNA"/>
</dbReference>
<evidence type="ECO:0000313" key="2">
    <source>
        <dbReference type="EMBL" id="KAK4649449.1"/>
    </source>
</evidence>
<feature type="region of interest" description="Disordered" evidence="1">
    <location>
        <begin position="36"/>
        <end position="70"/>
    </location>
</feature>
<dbReference type="RefSeq" id="XP_062738424.1">
    <property type="nucleotide sequence ID" value="XM_062875185.1"/>
</dbReference>
<feature type="region of interest" description="Disordered" evidence="1">
    <location>
        <begin position="92"/>
        <end position="129"/>
    </location>
</feature>
<evidence type="ECO:0000313" key="3">
    <source>
        <dbReference type="Proteomes" id="UP001322138"/>
    </source>
</evidence>
<sequence length="474" mass="45878">MQLEVARHMGHVGDVGSGGQGSLVPETRILSPNTFSENPDGHHPPVGLSINLHYDDGNTDGTTSSPNPKVHAERLLSGVGTSSDMTHVIDEYSPNHVAGNPPGPFVSSGPPAPRPPGGGNGGGSASPPRVVTMTQTVTVPQAGAGSGSGTGSYAYGGYQGANAGGSGAGSYDFGAGSGSGVGGKGAYGAGAGNGGSDPAAYGRPGGGNGQTLTVIETTTICLSSAQQSPAGGYGNGGGGSPPCPAGNGNGNGNGNGACQPSEPALQGPLVETVFLLGTPSPMAIAPTSCPAGAGNGNEDDGSQYAAQAAPAPLPPPPPPPAYVTITQTVAAPPPPPSPAPVPLATVSFDPLAYAPPNTLAYLEAKGAGLQQQVADETTTSFYTAITAAPHFQQSGAAGAYGDPPESASAATANGSNSPADSDGAVAPIPAIPPSIWGAGPAQVTAAKAAQDGPSLVMLSAALGFILLQALFLTF</sequence>
<feature type="region of interest" description="Disordered" evidence="1">
    <location>
        <begin position="395"/>
        <end position="424"/>
    </location>
</feature>
<protein>
    <submittedName>
        <fullName evidence="2">Uncharacterized protein</fullName>
    </submittedName>
</protein>
<name>A0ABR0G1A9_9PEZI</name>
<reference evidence="2 3" key="1">
    <citation type="journal article" date="2023" name="bioRxiv">
        <title>High-quality genome assemblies of four members of thePodospora anserinaspecies complex.</title>
        <authorList>
            <person name="Ament-Velasquez S.L."/>
            <person name="Vogan A.A."/>
            <person name="Wallerman O."/>
            <person name="Hartmann F."/>
            <person name="Gautier V."/>
            <person name="Silar P."/>
            <person name="Giraud T."/>
            <person name="Johannesson H."/>
        </authorList>
    </citation>
    <scope>NUCLEOTIDE SEQUENCE [LARGE SCALE GENOMIC DNA]</scope>
    <source>
        <strain evidence="2 3">CBS 112042</strain>
    </source>
</reference>
<accession>A0ABR0G1A9</accession>
<feature type="compositionally biased region" description="Low complexity" evidence="1">
    <location>
        <begin position="406"/>
        <end position="424"/>
    </location>
</feature>
<feature type="region of interest" description="Disordered" evidence="1">
    <location>
        <begin position="286"/>
        <end position="314"/>
    </location>
</feature>
<dbReference type="Proteomes" id="UP001322138">
    <property type="component" value="Unassembled WGS sequence"/>
</dbReference>
<feature type="region of interest" description="Disordered" evidence="1">
    <location>
        <begin position="1"/>
        <end position="23"/>
    </location>
</feature>
<evidence type="ECO:0000256" key="1">
    <source>
        <dbReference type="SAM" id="MobiDB-lite"/>
    </source>
</evidence>
<proteinExistence type="predicted"/>
<keyword evidence="3" id="KW-1185">Reference proteome</keyword>
<gene>
    <name evidence="2" type="ORF">QC761_119010</name>
</gene>
<organism evidence="2 3">
    <name type="scientific">Podospora bellae-mahoneyi</name>
    <dbReference type="NCBI Taxonomy" id="2093777"/>
    <lineage>
        <taxon>Eukaryota</taxon>
        <taxon>Fungi</taxon>
        <taxon>Dikarya</taxon>
        <taxon>Ascomycota</taxon>
        <taxon>Pezizomycotina</taxon>
        <taxon>Sordariomycetes</taxon>
        <taxon>Sordariomycetidae</taxon>
        <taxon>Sordariales</taxon>
        <taxon>Podosporaceae</taxon>
        <taxon>Podospora</taxon>
    </lineage>
</organism>